<dbReference type="PANTHER" id="PTHR43725:SF47">
    <property type="entry name" value="UDP-GLUCOSE 4-EPIMERASE"/>
    <property type="match status" value="1"/>
</dbReference>
<reference evidence="12" key="1">
    <citation type="submission" date="2023-07" db="EMBL/GenBank/DDBJ databases">
        <title>Substrates and metabolic shifts associated with increased methane emissions in unrestored hypersaline salterns.</title>
        <authorList>
            <person name="Bueno De Mesquita C.P."/>
            <person name="Tringe S.G."/>
        </authorList>
    </citation>
    <scope>NUCLEOTIDE SEQUENCE [LARGE SCALE GENOMIC DNA]</scope>
    <source>
        <strain evidence="12">I4</strain>
    </source>
</reference>
<evidence type="ECO:0000256" key="3">
    <source>
        <dbReference type="ARBA" id="ARBA00004947"/>
    </source>
</evidence>
<evidence type="ECO:0000256" key="9">
    <source>
        <dbReference type="RuleBase" id="RU366046"/>
    </source>
</evidence>
<evidence type="ECO:0000256" key="8">
    <source>
        <dbReference type="ARBA" id="ARBA00023235"/>
    </source>
</evidence>
<dbReference type="NCBIfam" id="TIGR01179">
    <property type="entry name" value="galE"/>
    <property type="match status" value="1"/>
</dbReference>
<dbReference type="EMBL" id="JAVXUR010000001">
    <property type="protein sequence ID" value="MDT8878305.1"/>
    <property type="molecule type" value="Genomic_DNA"/>
</dbReference>
<evidence type="ECO:0000313" key="11">
    <source>
        <dbReference type="EMBL" id="MDT8878305.1"/>
    </source>
</evidence>
<sequence>MKILVTGGAGYIGSHAVVALLEAGYQVVVLDNLVNGSVEAVNRAAELGGGEATFIQGDVSDRALLNKLFAEHACDAVMHFAGLKSVGESVEQPLRYFENNVAGTITLCQAMEAAGVFRLVFSSSATVYGEEHPLPWHEGLPTGTPSNPYGRSKLLVEQLLYDLPVSSPRWQISILRYFNPTGAHESGRIGESPQGTPNNLVPYIAQVATGLRKSLAVYGNDYPTVDGTGVRDYLHVMDLVEGHLAAMVALDKRPGVNVWNLGTGQGYSVLEILRAFERASGQEVPYHFAPRRQGDVASCWADPVKARDELGWKAQRDLDAMMTDVWHWQQANPEGYA</sequence>
<dbReference type="RefSeq" id="WP_315585293.1">
    <property type="nucleotide sequence ID" value="NZ_JAVXUR010000001.1"/>
</dbReference>
<gene>
    <name evidence="11" type="primary">galE</name>
    <name evidence="11" type="ORF">RSO68_02345</name>
</gene>
<comment type="similarity">
    <text evidence="4 9">Belongs to the NAD(P)-dependent epimerase/dehydratase family.</text>
</comment>
<dbReference type="InterPro" id="IPR005886">
    <property type="entry name" value="UDP_G4E"/>
</dbReference>
<comment type="caution">
    <text evidence="11">The sequence shown here is derived from an EMBL/GenBank/DDBJ whole genome shotgun (WGS) entry which is preliminary data.</text>
</comment>
<evidence type="ECO:0000256" key="5">
    <source>
        <dbReference type="ARBA" id="ARBA00013189"/>
    </source>
</evidence>
<dbReference type="CDD" id="cd05247">
    <property type="entry name" value="UDP_G4E_1_SDR_e"/>
    <property type="match status" value="1"/>
</dbReference>
<evidence type="ECO:0000256" key="4">
    <source>
        <dbReference type="ARBA" id="ARBA00007637"/>
    </source>
</evidence>
<name>A0ABU3NAU5_9GAMM</name>
<organism evidence="11 12">
    <name type="scientific">Halomonas saccharevitans</name>
    <dbReference type="NCBI Taxonomy" id="416872"/>
    <lineage>
        <taxon>Bacteria</taxon>
        <taxon>Pseudomonadati</taxon>
        <taxon>Pseudomonadota</taxon>
        <taxon>Gammaproteobacteria</taxon>
        <taxon>Oceanospirillales</taxon>
        <taxon>Halomonadaceae</taxon>
        <taxon>Halomonas</taxon>
    </lineage>
</organism>
<keyword evidence="9" id="KW-0119">Carbohydrate metabolism</keyword>
<dbReference type="EC" id="5.1.3.2" evidence="5 9"/>
<keyword evidence="12" id="KW-1185">Reference proteome</keyword>
<feature type="domain" description="NAD(P)-binding" evidence="10">
    <location>
        <begin position="4"/>
        <end position="324"/>
    </location>
</feature>
<comment type="subunit">
    <text evidence="9">Homodimer.</text>
</comment>
<keyword evidence="8 9" id="KW-0413">Isomerase</keyword>
<dbReference type="Pfam" id="PF16363">
    <property type="entry name" value="GDP_Man_Dehyd"/>
    <property type="match status" value="1"/>
</dbReference>
<keyword evidence="7 9" id="KW-0520">NAD</keyword>
<dbReference type="PANTHER" id="PTHR43725">
    <property type="entry name" value="UDP-GLUCOSE 4-EPIMERASE"/>
    <property type="match status" value="1"/>
</dbReference>
<dbReference type="GO" id="GO:0003978">
    <property type="term" value="F:UDP-glucose 4-epimerase activity"/>
    <property type="evidence" value="ECO:0007669"/>
    <property type="project" value="UniProtKB-EC"/>
</dbReference>
<protein>
    <recommendedName>
        <fullName evidence="6 9">UDP-glucose 4-epimerase</fullName>
        <ecNumber evidence="5 9">5.1.3.2</ecNumber>
    </recommendedName>
</protein>
<dbReference type="PRINTS" id="PR01713">
    <property type="entry name" value="NUCEPIMERASE"/>
</dbReference>
<proteinExistence type="inferred from homology"/>
<evidence type="ECO:0000256" key="7">
    <source>
        <dbReference type="ARBA" id="ARBA00023027"/>
    </source>
</evidence>
<dbReference type="SUPFAM" id="SSF51735">
    <property type="entry name" value="NAD(P)-binding Rossmann-fold domains"/>
    <property type="match status" value="1"/>
</dbReference>
<evidence type="ECO:0000259" key="10">
    <source>
        <dbReference type="Pfam" id="PF16363"/>
    </source>
</evidence>
<accession>A0ABU3NAU5</accession>
<evidence type="ECO:0000313" key="12">
    <source>
        <dbReference type="Proteomes" id="UP001255917"/>
    </source>
</evidence>
<dbReference type="NCBIfam" id="NF007956">
    <property type="entry name" value="PRK10675.1"/>
    <property type="match status" value="1"/>
</dbReference>
<dbReference type="Proteomes" id="UP001255917">
    <property type="component" value="Unassembled WGS sequence"/>
</dbReference>
<comment type="cofactor">
    <cofactor evidence="2 9">
        <name>NAD(+)</name>
        <dbReference type="ChEBI" id="CHEBI:57540"/>
    </cofactor>
</comment>
<dbReference type="InterPro" id="IPR016040">
    <property type="entry name" value="NAD(P)-bd_dom"/>
</dbReference>
<evidence type="ECO:0000256" key="1">
    <source>
        <dbReference type="ARBA" id="ARBA00000083"/>
    </source>
</evidence>
<comment type="pathway">
    <text evidence="3 9">Carbohydrate metabolism; galactose metabolism.</text>
</comment>
<comment type="catalytic activity">
    <reaction evidence="1 9">
        <text>UDP-alpha-D-glucose = UDP-alpha-D-galactose</text>
        <dbReference type="Rhea" id="RHEA:22168"/>
        <dbReference type="ChEBI" id="CHEBI:58885"/>
        <dbReference type="ChEBI" id="CHEBI:66914"/>
        <dbReference type="EC" id="5.1.3.2"/>
    </reaction>
</comment>
<dbReference type="Gene3D" id="3.90.25.10">
    <property type="entry name" value="UDP-galactose 4-epimerase, domain 1"/>
    <property type="match status" value="1"/>
</dbReference>
<dbReference type="Gene3D" id="3.40.50.720">
    <property type="entry name" value="NAD(P)-binding Rossmann-like Domain"/>
    <property type="match status" value="1"/>
</dbReference>
<evidence type="ECO:0000256" key="2">
    <source>
        <dbReference type="ARBA" id="ARBA00001911"/>
    </source>
</evidence>
<evidence type="ECO:0000256" key="6">
    <source>
        <dbReference type="ARBA" id="ARBA00018569"/>
    </source>
</evidence>
<dbReference type="InterPro" id="IPR036291">
    <property type="entry name" value="NAD(P)-bd_dom_sf"/>
</dbReference>